<dbReference type="Gene3D" id="1.25.40.390">
    <property type="match status" value="1"/>
</dbReference>
<protein>
    <submittedName>
        <fullName evidence="8">Starch-binding protein</fullName>
    </submittedName>
</protein>
<dbReference type="EMBL" id="MCAQ01000002">
    <property type="protein sequence ID" value="RKF41171.1"/>
    <property type="molecule type" value="Genomic_DNA"/>
</dbReference>
<dbReference type="InterPro" id="IPR033985">
    <property type="entry name" value="SusD-like_N"/>
</dbReference>
<dbReference type="SUPFAM" id="SSF48452">
    <property type="entry name" value="TPR-like"/>
    <property type="match status" value="1"/>
</dbReference>
<evidence type="ECO:0000256" key="4">
    <source>
        <dbReference type="ARBA" id="ARBA00023136"/>
    </source>
</evidence>
<keyword evidence="3" id="KW-0732">Signal</keyword>
<keyword evidence="9" id="KW-1185">Reference proteome</keyword>
<proteinExistence type="inferred from homology"/>
<feature type="domain" description="RagB/SusD" evidence="6">
    <location>
        <begin position="379"/>
        <end position="503"/>
    </location>
</feature>
<keyword evidence="4" id="KW-0472">Membrane</keyword>
<evidence type="ECO:0000256" key="5">
    <source>
        <dbReference type="ARBA" id="ARBA00023237"/>
    </source>
</evidence>
<evidence type="ECO:0000256" key="3">
    <source>
        <dbReference type="ARBA" id="ARBA00022729"/>
    </source>
</evidence>
<reference evidence="8 9" key="1">
    <citation type="submission" date="2016-07" db="EMBL/GenBank/DDBJ databases">
        <title>Genome analysis of Sphingobacterium siyangense T12B17.</title>
        <authorList>
            <person name="Xu D."/>
            <person name="Su Y."/>
            <person name="Zheng S."/>
        </authorList>
    </citation>
    <scope>NUCLEOTIDE SEQUENCE [LARGE SCALE GENOMIC DNA]</scope>
    <source>
        <strain evidence="8 9">T12B17</strain>
    </source>
</reference>
<evidence type="ECO:0000313" key="9">
    <source>
        <dbReference type="Proteomes" id="UP000286402"/>
    </source>
</evidence>
<evidence type="ECO:0000259" key="6">
    <source>
        <dbReference type="Pfam" id="PF07980"/>
    </source>
</evidence>
<keyword evidence="5" id="KW-0998">Cell outer membrane</keyword>
<evidence type="ECO:0000259" key="7">
    <source>
        <dbReference type="Pfam" id="PF14322"/>
    </source>
</evidence>
<dbReference type="InterPro" id="IPR012944">
    <property type="entry name" value="SusD_RagB_dom"/>
</dbReference>
<comment type="caution">
    <text evidence="8">The sequence shown here is derived from an EMBL/GenBank/DDBJ whole genome shotgun (WGS) entry which is preliminary data.</text>
</comment>
<dbReference type="InterPro" id="IPR011990">
    <property type="entry name" value="TPR-like_helical_dom_sf"/>
</dbReference>
<feature type="domain" description="SusD-like N-terminal" evidence="7">
    <location>
        <begin position="100"/>
        <end position="204"/>
    </location>
</feature>
<evidence type="ECO:0000313" key="8">
    <source>
        <dbReference type="EMBL" id="RKF41171.1"/>
    </source>
</evidence>
<dbReference type="Pfam" id="PF07980">
    <property type="entry name" value="SusD_RagB"/>
    <property type="match status" value="1"/>
</dbReference>
<dbReference type="Proteomes" id="UP000286402">
    <property type="component" value="Unassembled WGS sequence"/>
</dbReference>
<name>A0A420G7K6_9SPHI</name>
<evidence type="ECO:0000256" key="2">
    <source>
        <dbReference type="ARBA" id="ARBA00006275"/>
    </source>
</evidence>
<evidence type="ECO:0000256" key="1">
    <source>
        <dbReference type="ARBA" id="ARBA00004442"/>
    </source>
</evidence>
<sequence>MKRYHLILSVLLLFLLLLGGCKKMLDIDSSRTVKEENMWNTLEDTRAGLMGIYGLTKAALDDNNAYWLYGEVRSGDFESPNRQDLKAIIKNDLKANYESLNALSNWRRWFAVVNAANIFMERASGVREKDMRYTENNLVVDVAQARFLRAYAYFNMVRIWGDVPLILNSHDGNFENKPKEDRLKLYAWIEKEMYDAAQLLPYSYSTGDEQQIGNYYNEASSRWNGALVRKLSVYAILAHLAAWQANYADAASYSQFVMDNYSKGGAYYLSTSFLTEGNGFFFEKRSEQMFSFPYIWAHVEASFTGHIEELTLAAPVVNKSVPDIYMPKETILKTFNEKKDQRFSIDTLGSPTTEVYFRNFNGKYPIFSKIKCIMGGSSDPTFRIFTSATVLTRLEDITLLRAESLAVLGEKSTAIELLNEIRERRGLKVYSETTNGDLVDAIFLERKRELMGEGHRWYDMIRREKIKHDNPQLAQLIANDGIYWPIAREILTQNKLIEQNAYWK</sequence>
<gene>
    <name evidence="8" type="ORF">BCY89_20985</name>
</gene>
<dbReference type="GO" id="GO:0009279">
    <property type="term" value="C:cell outer membrane"/>
    <property type="evidence" value="ECO:0007669"/>
    <property type="project" value="UniProtKB-SubCell"/>
</dbReference>
<dbReference type="PROSITE" id="PS51257">
    <property type="entry name" value="PROKAR_LIPOPROTEIN"/>
    <property type="match status" value="1"/>
</dbReference>
<dbReference type="RefSeq" id="WP_120333189.1">
    <property type="nucleotide sequence ID" value="NZ_CP070350.1"/>
</dbReference>
<dbReference type="AlphaFoldDB" id="A0A420G7K6"/>
<comment type="subcellular location">
    <subcellularLocation>
        <location evidence="1">Cell outer membrane</location>
    </subcellularLocation>
</comment>
<comment type="similarity">
    <text evidence="2">Belongs to the SusD family.</text>
</comment>
<dbReference type="Pfam" id="PF14322">
    <property type="entry name" value="SusD-like_3"/>
    <property type="match status" value="1"/>
</dbReference>
<dbReference type="CDD" id="cd08977">
    <property type="entry name" value="SusD"/>
    <property type="match status" value="1"/>
</dbReference>
<organism evidence="8 9">
    <name type="scientific">Sphingobacterium siyangense</name>
    <dbReference type="NCBI Taxonomy" id="459529"/>
    <lineage>
        <taxon>Bacteria</taxon>
        <taxon>Pseudomonadati</taxon>
        <taxon>Bacteroidota</taxon>
        <taxon>Sphingobacteriia</taxon>
        <taxon>Sphingobacteriales</taxon>
        <taxon>Sphingobacteriaceae</taxon>
        <taxon>Sphingobacterium</taxon>
    </lineage>
</organism>
<accession>A0A420G7K6</accession>